<name>A0ABT2W087_9FLAO</name>
<accession>A0ABT2W087</accession>
<dbReference type="Proteomes" id="UP001208649">
    <property type="component" value="Unassembled WGS sequence"/>
</dbReference>
<gene>
    <name evidence="1" type="ORF">NZ698_00505</name>
</gene>
<evidence type="ECO:0000313" key="1">
    <source>
        <dbReference type="EMBL" id="MCU7615661.1"/>
    </source>
</evidence>
<organism evidence="1 2">
    <name type="scientific">Chryseobacterium edaphi</name>
    <dbReference type="NCBI Taxonomy" id="2976532"/>
    <lineage>
        <taxon>Bacteria</taxon>
        <taxon>Pseudomonadati</taxon>
        <taxon>Bacteroidota</taxon>
        <taxon>Flavobacteriia</taxon>
        <taxon>Flavobacteriales</taxon>
        <taxon>Weeksellaceae</taxon>
        <taxon>Chryseobacterium group</taxon>
        <taxon>Chryseobacterium</taxon>
    </lineage>
</organism>
<evidence type="ECO:0000313" key="2">
    <source>
        <dbReference type="Proteomes" id="UP001208649"/>
    </source>
</evidence>
<protein>
    <submittedName>
        <fullName evidence="1">DUF2586 family protein</fullName>
    </submittedName>
</protein>
<dbReference type="RefSeq" id="WP_263000807.1">
    <property type="nucleotide sequence ID" value="NZ_JAOTEM010000001.1"/>
</dbReference>
<reference evidence="2" key="1">
    <citation type="submission" date="2023-07" db="EMBL/GenBank/DDBJ databases">
        <title>Chryseobacterium sp. strain PBS4-4 Genome sequencing and assembly.</title>
        <authorList>
            <person name="Jung Y."/>
        </authorList>
    </citation>
    <scope>NUCLEOTIDE SEQUENCE [LARGE SCALE GENOMIC DNA]</scope>
    <source>
        <strain evidence="2">PBS4-4</strain>
    </source>
</reference>
<comment type="caution">
    <text evidence="1">The sequence shown here is derived from an EMBL/GenBank/DDBJ whole genome shotgun (WGS) entry which is preliminary data.</text>
</comment>
<sequence>MAQGTGTPSVTANVTNGNLQRQVQITDGVAGIVGTAKVSGNIGRIATVYSLTDAETKGYTATAEPYLHRHILEFFNEVGGSMELWILGTEDTMSMESACTSTNANGVKKMLTVSKGRVNLVGVCRNPAVAYNAGAGFLDQDVAKALITSKVLALHQQSINRPVRFIIEGRVNDEDVTPIYQPVTAENTFSGVALGGTLNDGSASVGVALGRAVKYPAHVKLGDGLNGVLSITSAFIGSRAIDEIDPVELDNFTNAGYIHYHTREGVSGYFFSVDKMAGNDDFKILVHGRLIDKAQRVATSSTTPFLESNVRMTKEGKINDADAVYLEQTIKQQLLSQMAGQISDADVIINPDQDLINGSTLREQIKIIPLGYMTWIIIDLGLTKTI</sequence>
<keyword evidence="2" id="KW-1185">Reference proteome</keyword>
<dbReference type="InterPro" id="IPR019694">
    <property type="entry name" value="Phage_HP1_Orf23"/>
</dbReference>
<dbReference type="Pfam" id="PF10758">
    <property type="entry name" value="DUF2586"/>
    <property type="match status" value="1"/>
</dbReference>
<dbReference type="EMBL" id="JAOTEM010000001">
    <property type="protein sequence ID" value="MCU7615661.1"/>
    <property type="molecule type" value="Genomic_DNA"/>
</dbReference>
<proteinExistence type="predicted"/>